<dbReference type="OrthoDB" id="9788889at2"/>
<dbReference type="Gene3D" id="2.30.110.10">
    <property type="entry name" value="Electron Transport, Fmn-binding Protein, Chain A"/>
    <property type="match status" value="1"/>
</dbReference>
<gene>
    <name evidence="2" type="ORF">FHX37_0431</name>
</gene>
<comment type="caution">
    <text evidence="2">The sequence shown here is derived from an EMBL/GenBank/DDBJ whole genome shotgun (WGS) entry which is preliminary data.</text>
</comment>
<accession>A0A543NFL7</accession>
<dbReference type="RefSeq" id="WP_141921786.1">
    <property type="nucleotide sequence ID" value="NZ_VFQC01000001.1"/>
</dbReference>
<reference evidence="2 3" key="1">
    <citation type="submission" date="2019-06" db="EMBL/GenBank/DDBJ databases">
        <title>Sequencing the genomes of 1000 actinobacteria strains.</title>
        <authorList>
            <person name="Klenk H.-P."/>
        </authorList>
    </citation>
    <scope>NUCLEOTIDE SEQUENCE [LARGE SCALE GENOMIC DNA]</scope>
    <source>
        <strain evidence="2 3">DSM 45015</strain>
    </source>
</reference>
<feature type="domain" description="Pyridoxamine 5'-phosphate oxidase N-terminal" evidence="1">
    <location>
        <begin position="9"/>
        <end position="144"/>
    </location>
</feature>
<keyword evidence="3" id="KW-1185">Reference proteome</keyword>
<dbReference type="Pfam" id="PF01243">
    <property type="entry name" value="PNPOx_N"/>
    <property type="match status" value="1"/>
</dbReference>
<name>A0A543NFL7_9ACTN</name>
<evidence type="ECO:0000313" key="3">
    <source>
        <dbReference type="Proteomes" id="UP000317422"/>
    </source>
</evidence>
<dbReference type="SUPFAM" id="SSF50475">
    <property type="entry name" value="FMN-binding split barrel"/>
    <property type="match status" value="1"/>
</dbReference>
<dbReference type="AlphaFoldDB" id="A0A543NFL7"/>
<evidence type="ECO:0000313" key="2">
    <source>
        <dbReference type="EMBL" id="TQN30550.1"/>
    </source>
</evidence>
<protein>
    <submittedName>
        <fullName evidence="2">Pyridoxamine 5'-phosphate oxidase</fullName>
    </submittedName>
</protein>
<dbReference type="InterPro" id="IPR011576">
    <property type="entry name" value="Pyridox_Oxase_N"/>
</dbReference>
<dbReference type="InterPro" id="IPR012349">
    <property type="entry name" value="Split_barrel_FMN-bd"/>
</dbReference>
<dbReference type="EMBL" id="VFQC01000001">
    <property type="protein sequence ID" value="TQN30550.1"/>
    <property type="molecule type" value="Genomic_DNA"/>
</dbReference>
<proteinExistence type="predicted"/>
<evidence type="ECO:0000259" key="1">
    <source>
        <dbReference type="Pfam" id="PF01243"/>
    </source>
</evidence>
<dbReference type="Proteomes" id="UP000317422">
    <property type="component" value="Unassembled WGS sequence"/>
</dbReference>
<organism evidence="2 3">
    <name type="scientific">Haloactinospora alba</name>
    <dbReference type="NCBI Taxonomy" id="405555"/>
    <lineage>
        <taxon>Bacteria</taxon>
        <taxon>Bacillati</taxon>
        <taxon>Actinomycetota</taxon>
        <taxon>Actinomycetes</taxon>
        <taxon>Streptosporangiales</taxon>
        <taxon>Nocardiopsidaceae</taxon>
        <taxon>Haloactinospora</taxon>
    </lineage>
</organism>
<sequence length="177" mass="20132">MLENNSSKQRVHSLLNHGKFVTLATSGPEGAWSSPVNYVVLYQPLRLLWYSAWEAAHSRYLRSDPRVSGAIFRTGLDGPTPGLDGLQLTGTATEVQDQLVPGVHALYYERNFPDEKTRTQWMLPESEFSGAGGRRFYILTVEQVWLFDLERWVLDKYDQRFAVAESAWPSHPMDEGV</sequence>